<dbReference type="OrthoDB" id="9790442at2"/>
<keyword evidence="6" id="KW-0804">Transcription</keyword>
<dbReference type="Gene3D" id="3.40.50.2300">
    <property type="match status" value="1"/>
</dbReference>
<dbReference type="InterPro" id="IPR001789">
    <property type="entry name" value="Sig_transdc_resp-reg_receiver"/>
</dbReference>
<dbReference type="SMART" id="SM00862">
    <property type="entry name" value="Trans_reg_C"/>
    <property type="match status" value="1"/>
</dbReference>
<organism evidence="12 13">
    <name type="scientific">Clostridium botulinum</name>
    <dbReference type="NCBI Taxonomy" id="1491"/>
    <lineage>
        <taxon>Bacteria</taxon>
        <taxon>Bacillati</taxon>
        <taxon>Bacillota</taxon>
        <taxon>Clostridia</taxon>
        <taxon>Eubacteriales</taxon>
        <taxon>Clostridiaceae</taxon>
        <taxon>Clostridium</taxon>
    </lineage>
</organism>
<reference evidence="12 13" key="1">
    <citation type="submission" date="2015-07" db="EMBL/GenBank/DDBJ databases">
        <title>Draft genome sequences of 17 French Clostridium botulinum group III.</title>
        <authorList>
            <person name="Woudstra C."/>
            <person name="Le Marechal C."/>
            <person name="Souillard R."/>
            <person name="Bayon-Auboyer M.-H."/>
            <person name="Dessouter D."/>
            <person name="Fach P."/>
        </authorList>
    </citation>
    <scope>NUCLEOTIDE SEQUENCE [LARGE SCALE GENOMIC DNA]</scope>
    <source>
        <strain evidence="12 13">12LNRI-CD</strain>
    </source>
</reference>
<proteinExistence type="predicted"/>
<dbReference type="RefSeq" id="WP_013720774.1">
    <property type="nucleotide sequence ID" value="NZ_LGVO01000048.1"/>
</dbReference>
<dbReference type="GO" id="GO:0000976">
    <property type="term" value="F:transcription cis-regulatory region binding"/>
    <property type="evidence" value="ECO:0007669"/>
    <property type="project" value="TreeGrafter"/>
</dbReference>
<dbReference type="InterPro" id="IPR039420">
    <property type="entry name" value="WalR-like"/>
</dbReference>
<evidence type="ECO:0000256" key="4">
    <source>
        <dbReference type="ARBA" id="ARBA00023015"/>
    </source>
</evidence>
<dbReference type="Gene3D" id="6.10.250.690">
    <property type="match status" value="1"/>
</dbReference>
<dbReference type="InterPro" id="IPR001867">
    <property type="entry name" value="OmpR/PhoB-type_DNA-bd"/>
</dbReference>
<evidence type="ECO:0000256" key="2">
    <source>
        <dbReference type="ARBA" id="ARBA00022553"/>
    </source>
</evidence>
<evidence type="ECO:0000256" key="6">
    <source>
        <dbReference type="ARBA" id="ARBA00023163"/>
    </source>
</evidence>
<keyword evidence="3" id="KW-0902">Two-component regulatory system</keyword>
<dbReference type="SUPFAM" id="SSF52172">
    <property type="entry name" value="CheY-like"/>
    <property type="match status" value="1"/>
</dbReference>
<evidence type="ECO:0000259" key="10">
    <source>
        <dbReference type="PROSITE" id="PS50110"/>
    </source>
</evidence>
<feature type="modified residue" description="4-aspartylphosphate" evidence="8">
    <location>
        <position position="56"/>
    </location>
</feature>
<dbReference type="FunFam" id="1.10.10.10:FF:000018">
    <property type="entry name" value="DNA-binding response regulator ResD"/>
    <property type="match status" value="1"/>
</dbReference>
<evidence type="ECO:0000256" key="5">
    <source>
        <dbReference type="ARBA" id="ARBA00023125"/>
    </source>
</evidence>
<comment type="function">
    <text evidence="7">May play the central regulatory role in sporulation. It may be an element of the effector pathway responsible for the activation of sporulation genes in response to nutritional stress. Spo0A may act in concert with spo0H (a sigma factor) to control the expression of some genes that are critical to the sporulation process.</text>
</comment>
<evidence type="ECO:0000256" key="7">
    <source>
        <dbReference type="ARBA" id="ARBA00024867"/>
    </source>
</evidence>
<keyword evidence="2 8" id="KW-0597">Phosphoprotein</keyword>
<gene>
    <name evidence="12" type="ORF">ADU74_06860</name>
</gene>
<dbReference type="Pfam" id="PF00486">
    <property type="entry name" value="Trans_reg_C"/>
    <property type="match status" value="1"/>
</dbReference>
<evidence type="ECO:0000256" key="8">
    <source>
        <dbReference type="PROSITE-ProRule" id="PRU00169"/>
    </source>
</evidence>
<dbReference type="PANTHER" id="PTHR48111">
    <property type="entry name" value="REGULATOR OF RPOS"/>
    <property type="match status" value="1"/>
</dbReference>
<dbReference type="SMART" id="SM00448">
    <property type="entry name" value="REC"/>
    <property type="match status" value="1"/>
</dbReference>
<evidence type="ECO:0000259" key="11">
    <source>
        <dbReference type="PROSITE" id="PS51755"/>
    </source>
</evidence>
<evidence type="ECO:0000256" key="9">
    <source>
        <dbReference type="PROSITE-ProRule" id="PRU01091"/>
    </source>
</evidence>
<dbReference type="Proteomes" id="UP000037540">
    <property type="component" value="Unassembled WGS sequence"/>
</dbReference>
<evidence type="ECO:0000256" key="1">
    <source>
        <dbReference type="ARBA" id="ARBA00018672"/>
    </source>
</evidence>
<feature type="DNA-binding region" description="OmpR/PhoB-type" evidence="9">
    <location>
        <begin position="134"/>
        <end position="231"/>
    </location>
</feature>
<dbReference type="GO" id="GO:0006355">
    <property type="term" value="P:regulation of DNA-templated transcription"/>
    <property type="evidence" value="ECO:0007669"/>
    <property type="project" value="InterPro"/>
</dbReference>
<dbReference type="CDD" id="cd00383">
    <property type="entry name" value="trans_reg_C"/>
    <property type="match status" value="1"/>
</dbReference>
<dbReference type="PANTHER" id="PTHR48111:SF2">
    <property type="entry name" value="RESPONSE REGULATOR SAER"/>
    <property type="match status" value="1"/>
</dbReference>
<dbReference type="Gene3D" id="1.10.10.10">
    <property type="entry name" value="Winged helix-like DNA-binding domain superfamily/Winged helix DNA-binding domain"/>
    <property type="match status" value="1"/>
</dbReference>
<accession>A0A9Q1UY12</accession>
<sequence length="231" mass="26429">MNLKTQNKILIADDDDDIRQILEILFTGEGYSVITAKNGNEAIEKVDDTLDIVILDVDMPEKSGFIASMEIRKKSFVPILFLTAYSQESDKTIGYSAGADDYVTKPFSHSELLLKVKALLRRYQIYQPQTKIQSSKIVIQGLTVDIETQTVLCDGKHIPLTHTEYKILELLITNRKRIFSINHIYNSVWQDDIVADSAVMVHIKNLRKKIENDTRNPKYIKTAWGKGYYID</sequence>
<dbReference type="AlphaFoldDB" id="A0A9Q1UY12"/>
<protein>
    <recommendedName>
        <fullName evidence="1">Stage 0 sporulation protein A homolog</fullName>
    </recommendedName>
</protein>
<dbReference type="InterPro" id="IPR036388">
    <property type="entry name" value="WH-like_DNA-bd_sf"/>
</dbReference>
<dbReference type="InterPro" id="IPR011006">
    <property type="entry name" value="CheY-like_superfamily"/>
</dbReference>
<comment type="caution">
    <text evidence="12">The sequence shown here is derived from an EMBL/GenBank/DDBJ whole genome shotgun (WGS) entry which is preliminary data.</text>
</comment>
<dbReference type="Pfam" id="PF00072">
    <property type="entry name" value="Response_reg"/>
    <property type="match status" value="1"/>
</dbReference>
<feature type="domain" description="OmpR/PhoB-type" evidence="11">
    <location>
        <begin position="134"/>
        <end position="231"/>
    </location>
</feature>
<feature type="domain" description="Response regulatory" evidence="10">
    <location>
        <begin position="8"/>
        <end position="120"/>
    </location>
</feature>
<keyword evidence="5 9" id="KW-0238">DNA-binding</keyword>
<dbReference type="GO" id="GO:0032993">
    <property type="term" value="C:protein-DNA complex"/>
    <property type="evidence" value="ECO:0007669"/>
    <property type="project" value="TreeGrafter"/>
</dbReference>
<dbReference type="PROSITE" id="PS50110">
    <property type="entry name" value="RESPONSE_REGULATORY"/>
    <property type="match status" value="1"/>
</dbReference>
<evidence type="ECO:0000313" key="13">
    <source>
        <dbReference type="Proteomes" id="UP000037540"/>
    </source>
</evidence>
<keyword evidence="4" id="KW-0805">Transcription regulation</keyword>
<dbReference type="GO" id="GO:0000156">
    <property type="term" value="F:phosphorelay response regulator activity"/>
    <property type="evidence" value="ECO:0007669"/>
    <property type="project" value="TreeGrafter"/>
</dbReference>
<evidence type="ECO:0000256" key="3">
    <source>
        <dbReference type="ARBA" id="ARBA00023012"/>
    </source>
</evidence>
<name>A0A9Q1UY12_CLOBO</name>
<dbReference type="EMBL" id="LGVR01000031">
    <property type="protein sequence ID" value="KOA88185.1"/>
    <property type="molecule type" value="Genomic_DNA"/>
</dbReference>
<evidence type="ECO:0000313" key="12">
    <source>
        <dbReference type="EMBL" id="KOA88185.1"/>
    </source>
</evidence>
<dbReference type="GO" id="GO:0005829">
    <property type="term" value="C:cytosol"/>
    <property type="evidence" value="ECO:0007669"/>
    <property type="project" value="TreeGrafter"/>
</dbReference>
<dbReference type="PROSITE" id="PS51755">
    <property type="entry name" value="OMPR_PHOB"/>
    <property type="match status" value="1"/>
</dbReference>